<sequence length="269" mass="29032">MQRCLQVGTSDVFLFVVQRLFFSKSGRVLYDVFRRRGCRSLLVFVILEIGCDRCDLRNIAAMGAKASTANGGQSPRARTFSTSSSSDVVSGGAGFSLLRAIPGIQVSNDRQRARSLSSVPDLHASHEAIAIPANSQSYEASAAASPDTDSSSNEETGPVAGTSLALGRVYAAHSLPSHIWSLNGIKCPVCSKFVLPDDIECHLVMCLTRPRLSYNEDVLSDSKGECVICLEELSAGDTIARLPCLCIYHKGCIDQWFEVNRSCPEHPGD</sequence>
<dbReference type="OMA" id="QSYMPQR"/>
<feature type="domain" description="RING-type" evidence="21">
    <location>
        <begin position="226"/>
        <end position="266"/>
    </location>
</feature>
<reference evidence="23" key="1">
    <citation type="submission" date="2025-08" db="UniProtKB">
        <authorList>
            <consortium name="RefSeq"/>
        </authorList>
    </citation>
    <scope>IDENTIFICATION</scope>
    <source>
        <tissue evidence="23">Whole body</tissue>
    </source>
</reference>
<dbReference type="RefSeq" id="XP_026487303.1">
    <property type="nucleotide sequence ID" value="XM_026631518.2"/>
</dbReference>
<dbReference type="GO" id="GO:0005764">
    <property type="term" value="C:lysosome"/>
    <property type="evidence" value="ECO:0007669"/>
    <property type="project" value="UniProtKB-SubCell"/>
</dbReference>
<name>A0A8B8HR29_VANTA</name>
<keyword evidence="12" id="KW-0833">Ubl conjugation pathway</keyword>
<evidence type="ECO:0000313" key="23">
    <source>
        <dbReference type="RefSeq" id="XP_026487303.1"/>
    </source>
</evidence>
<dbReference type="Proteomes" id="UP001652626">
    <property type="component" value="Chromosome 16"/>
</dbReference>
<keyword evidence="7" id="KW-0808">Transferase</keyword>
<dbReference type="FunFam" id="3.30.40.10:FF:000235">
    <property type="entry name" value="E3 ubiquitin-protein ligase ZNRF1"/>
    <property type="match status" value="1"/>
</dbReference>
<evidence type="ECO:0000313" key="22">
    <source>
        <dbReference type="Proteomes" id="UP001652626"/>
    </source>
</evidence>
<evidence type="ECO:0000256" key="3">
    <source>
        <dbReference type="ARBA" id="ARBA00004177"/>
    </source>
</evidence>
<evidence type="ECO:0000256" key="2">
    <source>
        <dbReference type="ARBA" id="ARBA00004170"/>
    </source>
</evidence>
<evidence type="ECO:0000256" key="11">
    <source>
        <dbReference type="ARBA" id="ARBA00022771"/>
    </source>
</evidence>
<evidence type="ECO:0000256" key="18">
    <source>
        <dbReference type="ARBA" id="ARBA00042177"/>
    </source>
</evidence>
<dbReference type="GO" id="GO:0016020">
    <property type="term" value="C:membrane"/>
    <property type="evidence" value="ECO:0007669"/>
    <property type="project" value="UniProtKB-SubCell"/>
</dbReference>
<dbReference type="GO" id="GO:0005768">
    <property type="term" value="C:endosome"/>
    <property type="evidence" value="ECO:0007669"/>
    <property type="project" value="UniProtKB-SubCell"/>
</dbReference>
<gene>
    <name evidence="23" type="primary">LOC113394276</name>
</gene>
<keyword evidence="8" id="KW-0519">Myristate</keyword>
<dbReference type="InterPro" id="IPR001841">
    <property type="entry name" value="Znf_RING"/>
</dbReference>
<evidence type="ECO:0000256" key="7">
    <source>
        <dbReference type="ARBA" id="ARBA00022679"/>
    </source>
</evidence>
<keyword evidence="10" id="KW-0967">Endosome</keyword>
<comment type="subcellular location">
    <subcellularLocation>
        <location evidence="3">Endosome</location>
    </subcellularLocation>
    <subcellularLocation>
        <location evidence="4">Lysosome</location>
    </subcellularLocation>
    <subcellularLocation>
        <location evidence="2">Membrane</location>
        <topology evidence="2">Peripheral membrane protein</topology>
    </subcellularLocation>
</comment>
<dbReference type="PROSITE" id="PS50089">
    <property type="entry name" value="ZF_RING_2"/>
    <property type="match status" value="1"/>
</dbReference>
<dbReference type="InterPro" id="IPR051878">
    <property type="entry name" value="ZNRF_ubiq-protein_ligase"/>
</dbReference>
<comment type="pathway">
    <text evidence="5">Protein modification; protein ubiquitination.</text>
</comment>
<dbReference type="GO" id="GO:0008270">
    <property type="term" value="F:zinc ion binding"/>
    <property type="evidence" value="ECO:0007669"/>
    <property type="project" value="UniProtKB-KW"/>
</dbReference>
<evidence type="ECO:0000256" key="4">
    <source>
        <dbReference type="ARBA" id="ARBA00004371"/>
    </source>
</evidence>
<keyword evidence="14" id="KW-0472">Membrane</keyword>
<dbReference type="OrthoDB" id="10057496at2759"/>
<protein>
    <recommendedName>
        <fullName evidence="17">E3 ubiquitin-protein ligase ZNRF1</fullName>
        <ecNumber evidence="6">2.3.2.27</ecNumber>
    </recommendedName>
    <alternativeName>
        <fullName evidence="18">RING-type E3 ubiquitin transferase ZNRF1</fullName>
    </alternativeName>
    <alternativeName>
        <fullName evidence="19">Zinc/RING finger protein 1</fullName>
    </alternativeName>
</protein>
<dbReference type="PANTHER" id="PTHR46661">
    <property type="entry name" value="E3 UBIQUITIN-PROTEIN LIGASE ZNRF1-LIKE PROTEIN"/>
    <property type="match status" value="1"/>
</dbReference>
<evidence type="ECO:0000256" key="13">
    <source>
        <dbReference type="ARBA" id="ARBA00022833"/>
    </source>
</evidence>
<proteinExistence type="predicted"/>
<evidence type="ECO:0000256" key="16">
    <source>
        <dbReference type="ARBA" id="ARBA00023288"/>
    </source>
</evidence>
<evidence type="ECO:0000256" key="8">
    <source>
        <dbReference type="ARBA" id="ARBA00022707"/>
    </source>
</evidence>
<dbReference type="SUPFAM" id="SSF57850">
    <property type="entry name" value="RING/U-box"/>
    <property type="match status" value="1"/>
</dbReference>
<dbReference type="AlphaFoldDB" id="A0A8B8HR29"/>
<dbReference type="GO" id="GO:0061630">
    <property type="term" value="F:ubiquitin protein ligase activity"/>
    <property type="evidence" value="ECO:0007669"/>
    <property type="project" value="UniProtKB-EC"/>
</dbReference>
<keyword evidence="9" id="KW-0479">Metal-binding</keyword>
<dbReference type="SMART" id="SM00184">
    <property type="entry name" value="RING"/>
    <property type="match status" value="1"/>
</dbReference>
<evidence type="ECO:0000256" key="15">
    <source>
        <dbReference type="ARBA" id="ARBA00023228"/>
    </source>
</evidence>
<dbReference type="Pfam" id="PF13639">
    <property type="entry name" value="zf-RING_2"/>
    <property type="match status" value="1"/>
</dbReference>
<comment type="catalytic activity">
    <reaction evidence="1">
        <text>S-ubiquitinyl-[E2 ubiquitin-conjugating enzyme]-L-cysteine + [acceptor protein]-L-lysine = [E2 ubiquitin-conjugating enzyme]-L-cysteine + N(6)-ubiquitinyl-[acceptor protein]-L-lysine.</text>
        <dbReference type="EC" id="2.3.2.27"/>
    </reaction>
</comment>
<dbReference type="Gene3D" id="3.30.40.10">
    <property type="entry name" value="Zinc/RING finger domain, C3HC4 (zinc finger)"/>
    <property type="match status" value="1"/>
</dbReference>
<organism evidence="22 23">
    <name type="scientific">Vanessa tameamea</name>
    <name type="common">Kamehameha butterfly</name>
    <dbReference type="NCBI Taxonomy" id="334116"/>
    <lineage>
        <taxon>Eukaryota</taxon>
        <taxon>Metazoa</taxon>
        <taxon>Ecdysozoa</taxon>
        <taxon>Arthropoda</taxon>
        <taxon>Hexapoda</taxon>
        <taxon>Insecta</taxon>
        <taxon>Pterygota</taxon>
        <taxon>Neoptera</taxon>
        <taxon>Endopterygota</taxon>
        <taxon>Lepidoptera</taxon>
        <taxon>Glossata</taxon>
        <taxon>Ditrysia</taxon>
        <taxon>Papilionoidea</taxon>
        <taxon>Nymphalidae</taxon>
        <taxon>Nymphalinae</taxon>
        <taxon>Vanessa</taxon>
    </lineage>
</organism>
<evidence type="ECO:0000256" key="20">
    <source>
        <dbReference type="PROSITE-ProRule" id="PRU00175"/>
    </source>
</evidence>
<evidence type="ECO:0000256" key="17">
    <source>
        <dbReference type="ARBA" id="ARBA00040227"/>
    </source>
</evidence>
<evidence type="ECO:0000256" key="10">
    <source>
        <dbReference type="ARBA" id="ARBA00022753"/>
    </source>
</evidence>
<keyword evidence="16" id="KW-0449">Lipoprotein</keyword>
<dbReference type="GO" id="GO:0070936">
    <property type="term" value="P:protein K48-linked ubiquitination"/>
    <property type="evidence" value="ECO:0007669"/>
    <property type="project" value="TreeGrafter"/>
</dbReference>
<keyword evidence="11 20" id="KW-0863">Zinc-finger</keyword>
<evidence type="ECO:0000256" key="6">
    <source>
        <dbReference type="ARBA" id="ARBA00012483"/>
    </source>
</evidence>
<evidence type="ECO:0000256" key="14">
    <source>
        <dbReference type="ARBA" id="ARBA00023136"/>
    </source>
</evidence>
<dbReference type="GO" id="GO:0043161">
    <property type="term" value="P:proteasome-mediated ubiquitin-dependent protein catabolic process"/>
    <property type="evidence" value="ECO:0007669"/>
    <property type="project" value="TreeGrafter"/>
</dbReference>
<dbReference type="InterPro" id="IPR013083">
    <property type="entry name" value="Znf_RING/FYVE/PHD"/>
</dbReference>
<dbReference type="PANTHER" id="PTHR46661:SF4">
    <property type="entry name" value="RING-TYPE DOMAIN-CONTAINING PROTEIN"/>
    <property type="match status" value="1"/>
</dbReference>
<evidence type="ECO:0000256" key="19">
    <source>
        <dbReference type="ARBA" id="ARBA00042305"/>
    </source>
</evidence>
<dbReference type="GeneID" id="113394276"/>
<accession>A0A8B8HR29</accession>
<evidence type="ECO:0000256" key="12">
    <source>
        <dbReference type="ARBA" id="ARBA00022786"/>
    </source>
</evidence>
<dbReference type="EC" id="2.3.2.27" evidence="6"/>
<dbReference type="CDD" id="cd16695">
    <property type="entry name" value="mRING-CH-C4HC2H_ZNRF2"/>
    <property type="match status" value="1"/>
</dbReference>
<keyword evidence="13" id="KW-0862">Zinc</keyword>
<keyword evidence="22" id="KW-1185">Reference proteome</keyword>
<evidence type="ECO:0000256" key="1">
    <source>
        <dbReference type="ARBA" id="ARBA00000900"/>
    </source>
</evidence>
<evidence type="ECO:0000256" key="9">
    <source>
        <dbReference type="ARBA" id="ARBA00022723"/>
    </source>
</evidence>
<evidence type="ECO:0000259" key="21">
    <source>
        <dbReference type="PROSITE" id="PS50089"/>
    </source>
</evidence>
<evidence type="ECO:0000256" key="5">
    <source>
        <dbReference type="ARBA" id="ARBA00004906"/>
    </source>
</evidence>
<keyword evidence="15" id="KW-0458">Lysosome</keyword>